<dbReference type="Proteomes" id="UP000295447">
    <property type="component" value="Unassembled WGS sequence"/>
</dbReference>
<proteinExistence type="predicted"/>
<reference evidence="2 3" key="1">
    <citation type="submission" date="2019-03" db="EMBL/GenBank/DDBJ databases">
        <title>Genomic Encyclopedia of Type Strains, Phase III (KMG-III): the genomes of soil and plant-associated and newly described type strains.</title>
        <authorList>
            <person name="Whitman W."/>
        </authorList>
    </citation>
    <scope>NUCLEOTIDE SEQUENCE [LARGE SCALE GENOMIC DNA]</scope>
    <source>
        <strain evidence="2 3">VKM Ac-2570</strain>
    </source>
</reference>
<accession>A0A4R7ZPE0</accession>
<gene>
    <name evidence="2" type="ORF">EV650_5180</name>
</gene>
<feature type="compositionally biased region" description="Basic residues" evidence="1">
    <location>
        <begin position="1"/>
        <end position="12"/>
    </location>
</feature>
<dbReference type="AlphaFoldDB" id="A0A4R7ZPE0"/>
<evidence type="ECO:0000256" key="1">
    <source>
        <dbReference type="SAM" id="MobiDB-lite"/>
    </source>
</evidence>
<comment type="caution">
    <text evidence="2">The sequence shown here is derived from an EMBL/GenBank/DDBJ whole genome shotgun (WGS) entry which is preliminary data.</text>
</comment>
<dbReference type="OrthoDB" id="3831399at2"/>
<sequence>MATARKPHRKTSNRGPHDESREEFRDQLADLHRTKPAAERDDEKERPLTPREEYRAALDELNQYSTNNETTEALAARERFEQAGRKRRWWRR</sequence>
<dbReference type="EMBL" id="SODF01000002">
    <property type="protein sequence ID" value="TDW18591.1"/>
    <property type="molecule type" value="Genomic_DNA"/>
</dbReference>
<feature type="compositionally biased region" description="Basic and acidic residues" evidence="1">
    <location>
        <begin position="15"/>
        <end position="53"/>
    </location>
</feature>
<feature type="region of interest" description="Disordered" evidence="1">
    <location>
        <begin position="1"/>
        <end position="53"/>
    </location>
</feature>
<name>A0A4R7ZPE0_9ACTN</name>
<evidence type="ECO:0000313" key="3">
    <source>
        <dbReference type="Proteomes" id="UP000295447"/>
    </source>
</evidence>
<evidence type="ECO:0000313" key="2">
    <source>
        <dbReference type="EMBL" id="TDW18591.1"/>
    </source>
</evidence>
<dbReference type="RefSeq" id="WP_134121561.1">
    <property type="nucleotide sequence ID" value="NZ_SODF01000002.1"/>
</dbReference>
<keyword evidence="3" id="KW-1185">Reference proteome</keyword>
<organism evidence="2 3">
    <name type="scientific">Kribbella kalugense</name>
    <dbReference type="NCBI Taxonomy" id="2512221"/>
    <lineage>
        <taxon>Bacteria</taxon>
        <taxon>Bacillati</taxon>
        <taxon>Actinomycetota</taxon>
        <taxon>Actinomycetes</taxon>
        <taxon>Propionibacteriales</taxon>
        <taxon>Kribbellaceae</taxon>
        <taxon>Kribbella</taxon>
    </lineage>
</organism>
<protein>
    <submittedName>
        <fullName evidence="2">Uncharacterized protein</fullName>
    </submittedName>
</protein>